<keyword evidence="1" id="KW-0472">Membrane</keyword>
<name>A0A075HIE4_9ARCH</name>
<organism evidence="2">
    <name type="scientific">uncultured marine thaumarchaeote KM3_66_E12</name>
    <dbReference type="NCBI Taxonomy" id="1456229"/>
    <lineage>
        <taxon>Archaea</taxon>
        <taxon>Nitrososphaerota</taxon>
        <taxon>environmental samples</taxon>
    </lineage>
</organism>
<evidence type="ECO:0000313" key="2">
    <source>
        <dbReference type="EMBL" id="AIF14212.1"/>
    </source>
</evidence>
<keyword evidence="1" id="KW-0812">Transmembrane</keyword>
<sequence length="70" mass="7794">MFCEKCGIKKAENGNYCLSCGTTAKKTLSWWNRLSLPKKIVICFGVGFVAFQGLTFVIAYFMELTDSING</sequence>
<keyword evidence="1" id="KW-1133">Transmembrane helix</keyword>
<dbReference type="AlphaFoldDB" id="A0A075HIE4"/>
<feature type="transmembrane region" description="Helical" evidence="1">
    <location>
        <begin position="40"/>
        <end position="62"/>
    </location>
</feature>
<evidence type="ECO:0008006" key="3">
    <source>
        <dbReference type="Google" id="ProtNLM"/>
    </source>
</evidence>
<evidence type="ECO:0000256" key="1">
    <source>
        <dbReference type="SAM" id="Phobius"/>
    </source>
</evidence>
<protein>
    <recommendedName>
        <fullName evidence="3">Zinc-ribbon domain-containing protein</fullName>
    </recommendedName>
</protein>
<proteinExistence type="predicted"/>
<accession>A0A075HIE4</accession>
<reference evidence="2" key="1">
    <citation type="journal article" date="2014" name="Genome Biol. Evol.">
        <title>Pangenome evidence for extensive interdomain horizontal transfer affecting lineage core and shell genes in uncultured planktonic thaumarchaeota and euryarchaeota.</title>
        <authorList>
            <person name="Deschamps P."/>
            <person name="Zivanovic Y."/>
            <person name="Moreira D."/>
            <person name="Rodriguez-Valera F."/>
            <person name="Lopez-Garcia P."/>
        </authorList>
    </citation>
    <scope>NUCLEOTIDE SEQUENCE</scope>
</reference>
<dbReference type="EMBL" id="KF900995">
    <property type="protein sequence ID" value="AIF14212.1"/>
    <property type="molecule type" value="Genomic_DNA"/>
</dbReference>